<dbReference type="Proteomes" id="UP000295345">
    <property type="component" value="Unassembled WGS sequence"/>
</dbReference>
<organism evidence="1 2">
    <name type="scientific">Streptomyces hainanensis</name>
    <dbReference type="NCBI Taxonomy" id="402648"/>
    <lineage>
        <taxon>Bacteria</taxon>
        <taxon>Bacillati</taxon>
        <taxon>Actinomycetota</taxon>
        <taxon>Actinomycetes</taxon>
        <taxon>Kitasatosporales</taxon>
        <taxon>Streptomycetaceae</taxon>
        <taxon>Streptomyces</taxon>
    </lineage>
</organism>
<comment type="caution">
    <text evidence="1">The sequence shown here is derived from an EMBL/GenBank/DDBJ whole genome shotgun (WGS) entry which is preliminary data.</text>
</comment>
<feature type="non-terminal residue" evidence="1">
    <location>
        <position position="1"/>
    </location>
</feature>
<dbReference type="RefSeq" id="WP_132822300.1">
    <property type="nucleotide sequence ID" value="NZ_SMKI01000758.1"/>
</dbReference>
<evidence type="ECO:0000313" key="2">
    <source>
        <dbReference type="Proteomes" id="UP000295345"/>
    </source>
</evidence>
<gene>
    <name evidence="1" type="ORF">E1283_35615</name>
</gene>
<dbReference type="OrthoDB" id="3229913at2"/>
<sequence>AGFDTAGFVVAQAPDHVVENEKALAKAGDDPKKRRKVVRKKPPEGFVNWGENTFERLIAAEPEPLTSRFRVTHAMLLSIIARPGNAFDAMRRLLEDNHEPRRQQLRHIRRAIAIYRSLLDGGIVERLETPDAQGRIVRLTVDLQADFALNQPLSTFALAAFELLDPESPSYALDMVSVVESTLDDPRQILAAQQNKARGEAVAAMKAEGVEYEERMERLMDITYPRPLDELLFHAFGLYRTSHPWVSDHPLSPKSVVRDMYERAMTFSEFVSHYELARTEGIVLRYLAGAYKALEHTVPEDLKSEDFQDITAWLGEMVRQVDSSLLDEWEQLANPELEDAEEARERADQVKPVTANARAFRVLVRNAMFRRVELAALDRTWDLGELDAESGWDADAWAAALDGYWQEYDELGTGPEARGPRLLQIEERPEDGLWRVRQTFHDPAGDHDWGISAEVDLTASDAEARAVIKVVGVGQL</sequence>
<reference evidence="1 2" key="1">
    <citation type="submission" date="2019-03" db="EMBL/GenBank/DDBJ databases">
        <title>Draft genome sequences of novel Actinobacteria.</title>
        <authorList>
            <person name="Sahin N."/>
            <person name="Ay H."/>
            <person name="Saygin H."/>
        </authorList>
    </citation>
    <scope>NUCLEOTIDE SEQUENCE [LARGE SCALE GENOMIC DNA]</scope>
    <source>
        <strain evidence="1 2">DSM 41900</strain>
    </source>
</reference>
<dbReference type="Pfam" id="PF12029">
    <property type="entry name" value="DUF3516"/>
    <property type="match status" value="1"/>
</dbReference>
<dbReference type="AlphaFoldDB" id="A0A4R4SGS1"/>
<proteinExistence type="predicted"/>
<keyword evidence="2" id="KW-1185">Reference proteome</keyword>
<name>A0A4R4SGS1_9ACTN</name>
<evidence type="ECO:0000313" key="1">
    <source>
        <dbReference type="EMBL" id="TDC61172.1"/>
    </source>
</evidence>
<dbReference type="EMBL" id="SMKI01000758">
    <property type="protein sequence ID" value="TDC61172.1"/>
    <property type="molecule type" value="Genomic_DNA"/>
</dbReference>
<protein>
    <submittedName>
        <fullName evidence="1">DUF3516 domain-containing protein</fullName>
    </submittedName>
</protein>
<dbReference type="InterPro" id="IPR021904">
    <property type="entry name" value="DUF3516"/>
</dbReference>
<accession>A0A4R4SGS1</accession>